<sequence length="403" mass="46008">MRHIPIIETEPITNPPSTEYERGKWYKRRGYLEKALKSFKEAAQSTPTDKASSGWKEVDLSWLEYGLLSMRMRSFGKSEEAFRTVVQHSGTYVQEALNQWAALLHMQGISDQTIGERLLDETRNFPSSNIMVGRSLFYIGAYPHAAHCFAKQGSLYPDTCIQYVTCLVMTGQVSDAMQFIDSYLRDLTHHLRELPRPRTFEGAQLARIRQLCEWNIKNSIPDRFIVMSETLELARAAVSLNMISIAEHLLTNSGDHAYYALICFLYDEGYRGLAISKLNQLEALPFQEQDSHSLKVCFIAAENLYDQGRYDEAASLLEQLRLAYPGRTEIRFGEAACYLQSALISLSARLEEQYASATARKEIEQYLDNINAALHVVENTNWHTTWSPAQKRRENHSPLSSLN</sequence>
<feature type="repeat" description="TPR" evidence="1">
    <location>
        <begin position="16"/>
        <end position="49"/>
    </location>
</feature>
<proteinExistence type="predicted"/>
<evidence type="ECO:0000256" key="1">
    <source>
        <dbReference type="PROSITE-ProRule" id="PRU00339"/>
    </source>
</evidence>
<dbReference type="Gene3D" id="1.25.40.10">
    <property type="entry name" value="Tetratricopeptide repeat domain"/>
    <property type="match status" value="2"/>
</dbReference>
<reference evidence="2 3" key="1">
    <citation type="submission" date="2016-11" db="EMBL/GenBank/DDBJ databases">
        <title>Paenibacillus species isolates.</title>
        <authorList>
            <person name="Beno S.M."/>
        </authorList>
    </citation>
    <scope>NUCLEOTIDE SEQUENCE [LARGE SCALE GENOMIC DNA]</scope>
    <source>
        <strain evidence="2 3">FSL F4-0100</strain>
    </source>
</reference>
<accession>A0A1R1B8V0</accession>
<organism evidence="2 3">
    <name type="scientific">Paenibacillus lautus</name>
    <name type="common">Bacillus lautus</name>
    <dbReference type="NCBI Taxonomy" id="1401"/>
    <lineage>
        <taxon>Bacteria</taxon>
        <taxon>Bacillati</taxon>
        <taxon>Bacillota</taxon>
        <taxon>Bacilli</taxon>
        <taxon>Bacillales</taxon>
        <taxon>Paenibacillaceae</taxon>
        <taxon>Paenibacillus</taxon>
    </lineage>
</organism>
<dbReference type="InterPro" id="IPR019734">
    <property type="entry name" value="TPR_rpt"/>
</dbReference>
<dbReference type="SUPFAM" id="SSF48452">
    <property type="entry name" value="TPR-like"/>
    <property type="match status" value="1"/>
</dbReference>
<dbReference type="STRING" id="1401.BK123_02880"/>
<gene>
    <name evidence="2" type="ORF">BK123_02880</name>
</gene>
<protein>
    <submittedName>
        <fullName evidence="2">Uncharacterized protein</fullName>
    </submittedName>
</protein>
<name>A0A1R1B8V0_PAELA</name>
<dbReference type="Pfam" id="PF14559">
    <property type="entry name" value="TPR_19"/>
    <property type="match status" value="1"/>
</dbReference>
<evidence type="ECO:0000313" key="3">
    <source>
        <dbReference type="Proteomes" id="UP000187074"/>
    </source>
</evidence>
<keyword evidence="1" id="KW-0802">TPR repeat</keyword>
<dbReference type="RefSeq" id="WP_076320909.1">
    <property type="nucleotide sequence ID" value="NZ_MRTF01000001.1"/>
</dbReference>
<dbReference type="InterPro" id="IPR011990">
    <property type="entry name" value="TPR-like_helical_dom_sf"/>
</dbReference>
<dbReference type="PROSITE" id="PS50005">
    <property type="entry name" value="TPR"/>
    <property type="match status" value="1"/>
</dbReference>
<dbReference type="AlphaFoldDB" id="A0A1R1B8V0"/>
<dbReference type="Proteomes" id="UP000187074">
    <property type="component" value="Unassembled WGS sequence"/>
</dbReference>
<dbReference type="OrthoDB" id="2652551at2"/>
<dbReference type="EMBL" id="MRTF01000001">
    <property type="protein sequence ID" value="OME96549.1"/>
    <property type="molecule type" value="Genomic_DNA"/>
</dbReference>
<evidence type="ECO:0000313" key="2">
    <source>
        <dbReference type="EMBL" id="OME96549.1"/>
    </source>
</evidence>
<comment type="caution">
    <text evidence="2">The sequence shown here is derived from an EMBL/GenBank/DDBJ whole genome shotgun (WGS) entry which is preliminary data.</text>
</comment>